<organism evidence="2">
    <name type="scientific">Lotus japonicus</name>
    <name type="common">Lotus corniculatus var. japonicus</name>
    <dbReference type="NCBI Taxonomy" id="34305"/>
    <lineage>
        <taxon>Eukaryota</taxon>
        <taxon>Viridiplantae</taxon>
        <taxon>Streptophyta</taxon>
        <taxon>Embryophyta</taxon>
        <taxon>Tracheophyta</taxon>
        <taxon>Spermatophyta</taxon>
        <taxon>Magnoliopsida</taxon>
        <taxon>eudicotyledons</taxon>
        <taxon>Gunneridae</taxon>
        <taxon>Pentapetalae</taxon>
        <taxon>rosids</taxon>
        <taxon>fabids</taxon>
        <taxon>Fabales</taxon>
        <taxon>Fabaceae</taxon>
        <taxon>Papilionoideae</taxon>
        <taxon>50 kb inversion clade</taxon>
        <taxon>NPAAA clade</taxon>
        <taxon>Hologalegina</taxon>
        <taxon>robinioid clade</taxon>
        <taxon>Loteae</taxon>
        <taxon>Lotus</taxon>
    </lineage>
</organism>
<dbReference type="Pfam" id="PF12579">
    <property type="entry name" value="DUF3755"/>
    <property type="match status" value="1"/>
</dbReference>
<dbReference type="PANTHER" id="PTHR14000">
    <property type="entry name" value="FINGER CCCH DOMAIN PROTEIN, PUTATIVE (DUF3755)-RELATED"/>
    <property type="match status" value="1"/>
</dbReference>
<dbReference type="EMBL" id="BT139262">
    <property type="protein sequence ID" value="AFK39057.1"/>
    <property type="molecule type" value="mRNA"/>
</dbReference>
<dbReference type="InterPro" id="IPR022228">
    <property type="entry name" value="DUF3755"/>
</dbReference>
<dbReference type="AlphaFoldDB" id="I3SFL5"/>
<evidence type="ECO:0000313" key="2">
    <source>
        <dbReference type="EMBL" id="AFK39057.1"/>
    </source>
</evidence>
<feature type="region of interest" description="Disordered" evidence="1">
    <location>
        <begin position="127"/>
        <end position="146"/>
    </location>
</feature>
<reference evidence="2" key="1">
    <citation type="submission" date="2012-05" db="EMBL/GenBank/DDBJ databases">
        <authorList>
            <person name="Krishnakumar V."/>
            <person name="Cheung F."/>
            <person name="Xiao Y."/>
            <person name="Chan A."/>
            <person name="Moskal W.A."/>
            <person name="Town C.D."/>
        </authorList>
    </citation>
    <scope>NUCLEOTIDE SEQUENCE</scope>
</reference>
<protein>
    <recommendedName>
        <fullName evidence="3">DUF3755 family protein</fullName>
    </recommendedName>
</protein>
<name>I3SFL5_LOTJA</name>
<dbReference type="PANTHER" id="PTHR14000:SF6">
    <property type="entry name" value="OS02G0631200 PROTEIN"/>
    <property type="match status" value="1"/>
</dbReference>
<sequence length="213" mass="24061">MVPMGNYFGLSSSSSGMMMYPGNSNMVNSNPVMSQVGNSPGSSLMLDSAPGLKHDTGLAVEWSVDEQYKLKEGLANYADEPSIMRYIKIAVSLPDKTVRDVALRCRWLTRKRRKQEEYSMGKKVYNRKDKPLESASKTNLHSAVPPSMGPYSHMSHHFDRGHQIPYDGICGPMKQLMEQNAQAFRQISTNLSTYKFQDNIDLFCRTKHNLIPF</sequence>
<evidence type="ECO:0008006" key="3">
    <source>
        <dbReference type="Google" id="ProtNLM"/>
    </source>
</evidence>
<accession>I3SFL5</accession>
<evidence type="ECO:0000256" key="1">
    <source>
        <dbReference type="SAM" id="MobiDB-lite"/>
    </source>
</evidence>
<proteinExistence type="evidence at transcript level"/>